<dbReference type="EMBL" id="QGKY02002305">
    <property type="protein sequence ID" value="KAF2531202.1"/>
    <property type="molecule type" value="Genomic_DNA"/>
</dbReference>
<gene>
    <name evidence="1" type="ORF">F2Q70_00032077</name>
</gene>
<reference evidence="1" key="1">
    <citation type="submission" date="2019-12" db="EMBL/GenBank/DDBJ databases">
        <title>Genome sequencing and annotation of Brassica cretica.</title>
        <authorList>
            <person name="Studholme D.J."/>
            <person name="Sarris P.F."/>
        </authorList>
    </citation>
    <scope>NUCLEOTIDE SEQUENCE</scope>
    <source>
        <strain evidence="1">PFS-102/07</strain>
        <tissue evidence="1">Leaf</tissue>
    </source>
</reference>
<accession>A0A8S9FKE9</accession>
<protein>
    <submittedName>
        <fullName evidence="1">Uncharacterized protein</fullName>
    </submittedName>
</protein>
<proteinExistence type="predicted"/>
<organism evidence="1">
    <name type="scientific">Brassica cretica</name>
    <name type="common">Mustard</name>
    <dbReference type="NCBI Taxonomy" id="69181"/>
    <lineage>
        <taxon>Eukaryota</taxon>
        <taxon>Viridiplantae</taxon>
        <taxon>Streptophyta</taxon>
        <taxon>Embryophyta</taxon>
        <taxon>Tracheophyta</taxon>
        <taxon>Spermatophyta</taxon>
        <taxon>Magnoliopsida</taxon>
        <taxon>eudicotyledons</taxon>
        <taxon>Gunneridae</taxon>
        <taxon>Pentapetalae</taxon>
        <taxon>rosids</taxon>
        <taxon>malvids</taxon>
        <taxon>Brassicales</taxon>
        <taxon>Brassicaceae</taxon>
        <taxon>Brassiceae</taxon>
        <taxon>Brassica</taxon>
    </lineage>
</organism>
<sequence>MGLLDGEGPLSPCGSSRIERFDSVSRWLSSTATGLFVLFSPRFVQINELIMFMYVDYVGFRCWDQMALDIQSVERKLRKLHRTTDYNIKQCKIMVGTELN</sequence>
<comment type="caution">
    <text evidence="1">The sequence shown here is derived from an EMBL/GenBank/DDBJ whole genome shotgun (WGS) entry which is preliminary data.</text>
</comment>
<name>A0A8S9FKE9_BRACR</name>
<evidence type="ECO:0000313" key="1">
    <source>
        <dbReference type="EMBL" id="KAF2531202.1"/>
    </source>
</evidence>
<dbReference type="AlphaFoldDB" id="A0A8S9FKE9"/>